<name>A0A6I0ETI7_9FIRM</name>
<evidence type="ECO:0000256" key="2">
    <source>
        <dbReference type="ARBA" id="ARBA00008697"/>
    </source>
</evidence>
<comment type="caution">
    <text evidence="12">The sequence shown here is derived from an EMBL/GenBank/DDBJ whole genome shotgun (WGS) entry which is preliminary data.</text>
</comment>
<evidence type="ECO:0000313" key="12">
    <source>
        <dbReference type="EMBL" id="KAB2953399.1"/>
    </source>
</evidence>
<feature type="transmembrane region" description="Helical" evidence="10">
    <location>
        <begin position="20"/>
        <end position="41"/>
    </location>
</feature>
<dbReference type="EMBL" id="WBXO01000003">
    <property type="protein sequence ID" value="KAB2953399.1"/>
    <property type="molecule type" value="Genomic_DNA"/>
</dbReference>
<evidence type="ECO:0000256" key="9">
    <source>
        <dbReference type="ARBA" id="ARBA00024973"/>
    </source>
</evidence>
<feature type="domain" description="ABC3 transporter permease C-terminal" evidence="11">
    <location>
        <begin position="275"/>
        <end position="392"/>
    </location>
</feature>
<dbReference type="PANTHER" id="PTHR43738:SF2">
    <property type="entry name" value="ABC TRANSPORTER PERMEASE"/>
    <property type="match status" value="1"/>
</dbReference>
<evidence type="ECO:0000256" key="10">
    <source>
        <dbReference type="SAM" id="Phobius"/>
    </source>
</evidence>
<protein>
    <recommendedName>
        <fullName evidence="4">Putative hemin transport system permease protein HrtB</fullName>
    </recommendedName>
</protein>
<evidence type="ECO:0000256" key="7">
    <source>
        <dbReference type="ARBA" id="ARBA00022989"/>
    </source>
</evidence>
<keyword evidence="6 10" id="KW-0812">Transmembrane</keyword>
<evidence type="ECO:0000256" key="5">
    <source>
        <dbReference type="ARBA" id="ARBA00022475"/>
    </source>
</evidence>
<gene>
    <name evidence="12" type="ORF">F9B85_05685</name>
</gene>
<proteinExistence type="inferred from homology"/>
<organism evidence="12 13">
    <name type="scientific">Heliorestis acidaminivorans</name>
    <dbReference type="NCBI Taxonomy" id="553427"/>
    <lineage>
        <taxon>Bacteria</taxon>
        <taxon>Bacillati</taxon>
        <taxon>Bacillota</taxon>
        <taxon>Clostridia</taxon>
        <taxon>Eubacteriales</taxon>
        <taxon>Heliobacteriaceae</taxon>
        <taxon>Heliorestis</taxon>
    </lineage>
</organism>
<dbReference type="Proteomes" id="UP000468766">
    <property type="component" value="Unassembled WGS sequence"/>
</dbReference>
<dbReference type="PANTHER" id="PTHR43738">
    <property type="entry name" value="ABC TRANSPORTER, MEMBRANE PROTEIN"/>
    <property type="match status" value="1"/>
</dbReference>
<dbReference type="InterPro" id="IPR003838">
    <property type="entry name" value="ABC3_permease_C"/>
</dbReference>
<dbReference type="GO" id="GO:0005886">
    <property type="term" value="C:plasma membrane"/>
    <property type="evidence" value="ECO:0007669"/>
    <property type="project" value="UniProtKB-SubCell"/>
</dbReference>
<comment type="subcellular location">
    <subcellularLocation>
        <location evidence="1">Cell membrane</location>
        <topology evidence="1">Multi-pass membrane protein</topology>
    </subcellularLocation>
</comment>
<keyword evidence="5" id="KW-1003">Cell membrane</keyword>
<evidence type="ECO:0000259" key="11">
    <source>
        <dbReference type="Pfam" id="PF02687"/>
    </source>
</evidence>
<feature type="transmembrane region" description="Helical" evidence="10">
    <location>
        <begin position="315"/>
        <end position="342"/>
    </location>
</feature>
<comment type="subunit">
    <text evidence="3">The complex is composed of two ATP-binding proteins (HrtA), two transmembrane proteins (HrtB) and a solute-binding protein.</text>
</comment>
<dbReference type="OrthoDB" id="6313at2"/>
<sequence>MILSLQRVAWRNLQRNKLRATLLILSVALMTATLFSAYYYLHSIERSLDAGASRMGADLIVVPEGLEGSVENLLLSGIPTEARMSANVVEQVAHTEGVSQVAPQLYLKTYSGECCNVYGDFPIIAVDPDLDFTIGAFLLEDRPLERGQVIIGSYIGSWDAYGMAYQPHWSESVRLLGEDFRIRHLLHRTNLGVDKSIFMTIDDARRLAESHPKVNVGAEEISVVMVKISPGFTHEEVALAIKANLAGVDVFMGNKLAYYVENQLGPIKMLLYGGAILVLLMTVIQVLAIFSAIVHERRREIGYMQAMGATKGRIIVLFLWEAFWASLLGSLIGLLAILVLWVDMRHVLQNLMPIPIKFPWYGDGIIVSVAVIVLAIFVTLSAMIAPVWWSMRRDPYQTVRDGE</sequence>
<reference evidence="12 13" key="1">
    <citation type="submission" date="2019-10" db="EMBL/GenBank/DDBJ databases">
        <title>Whole-genome sequence of the extremophile Heliorestis acidaminivorans DSM 24790.</title>
        <authorList>
            <person name="Kyndt J.A."/>
            <person name="Meyer T.E."/>
        </authorList>
    </citation>
    <scope>NUCLEOTIDE SEQUENCE [LARGE SCALE GENOMIC DNA]</scope>
    <source>
        <strain evidence="12 13">DSM 24790</strain>
    </source>
</reference>
<evidence type="ECO:0000313" key="13">
    <source>
        <dbReference type="Proteomes" id="UP000468766"/>
    </source>
</evidence>
<dbReference type="InterPro" id="IPR051125">
    <property type="entry name" value="ABC-4/HrtB_transporter"/>
</dbReference>
<feature type="transmembrane region" description="Helical" evidence="10">
    <location>
        <begin position="365"/>
        <end position="389"/>
    </location>
</feature>
<keyword evidence="8 10" id="KW-0472">Membrane</keyword>
<evidence type="ECO:0000256" key="1">
    <source>
        <dbReference type="ARBA" id="ARBA00004651"/>
    </source>
</evidence>
<comment type="similarity">
    <text evidence="2">Belongs to the ABC-4 integral membrane protein family. HrtB subfamily.</text>
</comment>
<dbReference type="RefSeq" id="WP_151619416.1">
    <property type="nucleotide sequence ID" value="NZ_WBXO01000003.1"/>
</dbReference>
<evidence type="ECO:0000256" key="4">
    <source>
        <dbReference type="ARBA" id="ARBA00016962"/>
    </source>
</evidence>
<keyword evidence="7 10" id="KW-1133">Transmembrane helix</keyword>
<feature type="transmembrane region" description="Helical" evidence="10">
    <location>
        <begin position="269"/>
        <end position="294"/>
    </location>
</feature>
<accession>A0A6I0ETI7</accession>
<comment type="function">
    <text evidence="9">Part of the ABC transporter complex hrt involved in hemin import. Responsible for the translocation of the substrate across the membrane.</text>
</comment>
<dbReference type="AlphaFoldDB" id="A0A6I0ETI7"/>
<evidence type="ECO:0000256" key="3">
    <source>
        <dbReference type="ARBA" id="ARBA00011131"/>
    </source>
</evidence>
<dbReference type="Pfam" id="PF02687">
    <property type="entry name" value="FtsX"/>
    <property type="match status" value="1"/>
</dbReference>
<keyword evidence="13" id="KW-1185">Reference proteome</keyword>
<evidence type="ECO:0000256" key="8">
    <source>
        <dbReference type="ARBA" id="ARBA00023136"/>
    </source>
</evidence>
<evidence type="ECO:0000256" key="6">
    <source>
        <dbReference type="ARBA" id="ARBA00022692"/>
    </source>
</evidence>